<dbReference type="InterPro" id="IPR019289">
    <property type="entry name" value="Phage_tail_E/E"/>
</dbReference>
<proteinExistence type="predicted"/>
<dbReference type="EMBL" id="NNRM01000024">
    <property type="protein sequence ID" value="OYR24980.1"/>
    <property type="molecule type" value="Genomic_DNA"/>
</dbReference>
<dbReference type="AlphaFoldDB" id="A0A256GDH2"/>
<comment type="caution">
    <text evidence="1">The sequence shown here is derived from an EMBL/GenBank/DDBJ whole genome shotgun (WGS) entry which is preliminary data.</text>
</comment>
<reference evidence="1 2" key="1">
    <citation type="submission" date="2017-07" db="EMBL/GenBank/DDBJ databases">
        <title>Phylogenetic study on the rhizospheric bacterium Ochrobactrum sp. A44.</title>
        <authorList>
            <person name="Krzyzanowska D.M."/>
            <person name="Ossowicki A."/>
            <person name="Rajewska M."/>
            <person name="Maciag T."/>
            <person name="Kaczynski Z."/>
            <person name="Czerwicka M."/>
            <person name="Jafra S."/>
        </authorList>
    </citation>
    <scope>NUCLEOTIDE SEQUENCE [LARGE SCALE GENOMIC DNA]</scope>
    <source>
        <strain evidence="1 2">CCUG 30717</strain>
    </source>
</reference>
<name>A0A256GDH2_9HYPH</name>
<accession>A0A256GDH2</accession>
<evidence type="ECO:0000313" key="2">
    <source>
        <dbReference type="Proteomes" id="UP000216188"/>
    </source>
</evidence>
<dbReference type="Proteomes" id="UP000216188">
    <property type="component" value="Unassembled WGS sequence"/>
</dbReference>
<sequence>MAKNVVDLDLTDEERPVTDAVVDLDRPASTKAGVIADVDEDIDPNDRLPDHAVQNDNGSVTLPLLYPRTLEIKKGGKVREEKYSELTFHRLTGADQRAISATSEDSMNVVAFSRSTRISQAIMNVLYDRLDAADITAAAQVLSSFLASGRKTGK</sequence>
<organism evidence="1 2">
    <name type="scientific">Brucella pseudogrignonensis</name>
    <dbReference type="NCBI Taxonomy" id="419475"/>
    <lineage>
        <taxon>Bacteria</taxon>
        <taxon>Pseudomonadati</taxon>
        <taxon>Pseudomonadota</taxon>
        <taxon>Alphaproteobacteria</taxon>
        <taxon>Hyphomicrobiales</taxon>
        <taxon>Brucellaceae</taxon>
        <taxon>Brucella/Ochrobactrum group</taxon>
        <taxon>Brucella</taxon>
    </lineage>
</organism>
<protein>
    <submittedName>
        <fullName evidence="1">Mu-like prophage FluMu gp41 family protein</fullName>
    </submittedName>
</protein>
<evidence type="ECO:0000313" key="1">
    <source>
        <dbReference type="EMBL" id="OYR24980.1"/>
    </source>
</evidence>
<dbReference type="Pfam" id="PF10109">
    <property type="entry name" value="Phage_TAC_7"/>
    <property type="match status" value="1"/>
</dbReference>
<gene>
    <name evidence="1" type="ORF">CEV34_5645</name>
</gene>
<keyword evidence="2" id="KW-1185">Reference proteome</keyword>
<dbReference type="RefSeq" id="WP_094543813.1">
    <property type="nucleotide sequence ID" value="NZ_JBHEEM010000059.1"/>
</dbReference>